<dbReference type="STRING" id="946362.F2UTA0"/>
<dbReference type="EC" id="2.4.1.-" evidence="12"/>
<evidence type="ECO:0000256" key="2">
    <source>
        <dbReference type="ARBA" id="ARBA00004922"/>
    </source>
</evidence>
<dbReference type="KEGG" id="sre:PTSG_11395"/>
<evidence type="ECO:0000256" key="11">
    <source>
        <dbReference type="ARBA" id="ARBA00048899"/>
    </source>
</evidence>
<dbReference type="FunCoup" id="F2UTA0">
    <property type="interactions" value="954"/>
</dbReference>
<dbReference type="GO" id="GO:0005789">
    <property type="term" value="C:endoplasmic reticulum membrane"/>
    <property type="evidence" value="ECO:0007669"/>
    <property type="project" value="UniProtKB-SubCell"/>
</dbReference>
<dbReference type="GO" id="GO:0006487">
    <property type="term" value="P:protein N-linked glycosylation"/>
    <property type="evidence" value="ECO:0007669"/>
    <property type="project" value="TreeGrafter"/>
</dbReference>
<evidence type="ECO:0000256" key="5">
    <source>
        <dbReference type="ARBA" id="ARBA00022679"/>
    </source>
</evidence>
<feature type="transmembrane region" description="Helical" evidence="12">
    <location>
        <begin position="258"/>
        <end position="280"/>
    </location>
</feature>
<reference evidence="14" key="1">
    <citation type="submission" date="2009-08" db="EMBL/GenBank/DDBJ databases">
        <title>Annotation of Salpingoeca rosetta.</title>
        <authorList>
            <consortium name="The Broad Institute Genome Sequencing Platform"/>
            <person name="Russ C."/>
            <person name="Cuomo C."/>
            <person name="Burger G."/>
            <person name="Gray M.W."/>
            <person name="Holland P.W.H."/>
            <person name="King N."/>
            <person name="Lang F.B.F."/>
            <person name="Roger A.J."/>
            <person name="Ruiz-Trillo I."/>
            <person name="Young S.K."/>
            <person name="Zeng Q."/>
            <person name="Gargeya S."/>
            <person name="Alvarado L."/>
            <person name="Berlin A."/>
            <person name="Chapman S.B."/>
            <person name="Chen Z."/>
            <person name="Freedman E."/>
            <person name="Gellesch M."/>
            <person name="Goldberg J."/>
            <person name="Griggs A."/>
            <person name="Gujja S."/>
            <person name="Heilman E."/>
            <person name="Heiman D."/>
            <person name="Howarth C."/>
            <person name="Mehta T."/>
            <person name="Neiman D."/>
            <person name="Pearson M."/>
            <person name="Roberts A."/>
            <person name="Saif S."/>
            <person name="Shea T."/>
            <person name="Shenoy N."/>
            <person name="Sisk P."/>
            <person name="Stolte C."/>
            <person name="Sykes S."/>
            <person name="White J."/>
            <person name="Yandava C."/>
            <person name="Haas B."/>
            <person name="Nusbaum C."/>
            <person name="Birren B."/>
        </authorList>
    </citation>
    <scope>NUCLEOTIDE SEQUENCE [LARGE SCALE GENOMIC DNA]</scope>
    <source>
        <strain evidence="14">ATCC 50818</strain>
    </source>
</reference>
<name>F2UTA0_SALR5</name>
<evidence type="ECO:0000256" key="4">
    <source>
        <dbReference type="ARBA" id="ARBA00022676"/>
    </source>
</evidence>
<keyword evidence="8 12" id="KW-1133">Transmembrane helix</keyword>
<feature type="transmembrane region" description="Helical" evidence="12">
    <location>
        <begin position="59"/>
        <end position="80"/>
    </location>
</feature>
<feature type="transmembrane region" description="Helical" evidence="12">
    <location>
        <begin position="171"/>
        <end position="195"/>
    </location>
</feature>
<protein>
    <recommendedName>
        <fullName evidence="12">Mannosyltransferase</fullName>
        <ecNumber evidence="12">2.4.1.-</ecNumber>
    </recommendedName>
</protein>
<dbReference type="InParanoid" id="F2UTA0"/>
<evidence type="ECO:0000256" key="8">
    <source>
        <dbReference type="ARBA" id="ARBA00022989"/>
    </source>
</evidence>
<evidence type="ECO:0000313" key="14">
    <source>
        <dbReference type="EMBL" id="EGD81856.1"/>
    </source>
</evidence>
<comment type="subcellular location">
    <subcellularLocation>
        <location evidence="1 12">Endoplasmic reticulum membrane</location>
        <topology evidence="1 12">Multi-pass membrane protein</topology>
    </subcellularLocation>
</comment>
<evidence type="ECO:0000256" key="1">
    <source>
        <dbReference type="ARBA" id="ARBA00004477"/>
    </source>
</evidence>
<keyword evidence="9 12" id="KW-0472">Membrane</keyword>
<dbReference type="Pfam" id="PF03901">
    <property type="entry name" value="Glyco_transf_22"/>
    <property type="match status" value="1"/>
</dbReference>
<gene>
    <name evidence="14" type="ORF">PTSG_11395</name>
</gene>
<dbReference type="OrthoDB" id="19039at2759"/>
<sequence>MTMMSGSLAMWLVWAACLVSVVLVPFTKVEESFNLQAIHDLVHHRENISHYDHLDFPGVVPRTFLGSLMVALPTSLLTMAHEALSPHASKELGLVIARASLAAFNCLALWRLYRAVQTRFSPQIATFMAALTAVQFHLVFYMSRTLPNTFALALVLLAFSYWLESKLQRTVVMFAIAAPVFRAELVVLAGPVLLSEMLQRNISLSRLLLTGIPAGLLSIAVSVGVDSFFWQRLLWPEGEVLWFNTILNKSSNYGTEPFLWYFYSALPRCLSASLLLVPVGIFAKRKLLRYLLPVLAFVFLYSFLPHKELRFVLYAVPMLTIAAAAGADYLWRVRSGHGAVQRAISAAARAVVVGVFVGCILSTALFTAVSRENYPGGHAFRWLHANCDDACGSATAPVSVHVCNLAAQTGVSRFGETNPHFRYSKAEEWTDDLSWRNFTWLIAEPKDEPQYAASHKRVAAIQGLDRVSTTSSWPFIRINKRDALLVLRAR</sequence>
<dbReference type="eggNOG" id="KOG2516">
    <property type="taxonomic scope" value="Eukaryota"/>
</dbReference>
<dbReference type="PANTHER" id="PTHR22760">
    <property type="entry name" value="GLYCOSYLTRANSFERASE"/>
    <property type="match status" value="1"/>
</dbReference>
<accession>F2UTA0</accession>
<comment type="function">
    <text evidence="10">Mannosyltransferase that operates in the biosynthetic pathway of dolichol-linked oligosaccharides, the glycan precursors employed in protein asparagine (N)-glycosylation. The assembly of dolichol-linked oligosaccharides begins on the cytosolic side of the endoplasmic reticulum membrane and finishes in its lumen. The sequential addition of sugars to dolichol pyrophosphate produces dolichol-linked oligosaccharides containing fourteen sugars, including two GlcNAcs, nine mannoses and three glucoses. Once assembled, the oligosaccharide is transferred from the lipid to nascent proteins by oligosaccharyltransferases. In the lumen of the endoplasmic reticulum, adds the eighth mannose residue in an alpha-1,6 linkage onto Man(7)GlcNAc(2)-PP-dolichol to produce Man(8)GlcNAc(2)-PP-dolichol.</text>
</comment>
<evidence type="ECO:0000256" key="6">
    <source>
        <dbReference type="ARBA" id="ARBA00022692"/>
    </source>
</evidence>
<evidence type="ECO:0000256" key="10">
    <source>
        <dbReference type="ARBA" id="ARBA00044721"/>
    </source>
</evidence>
<dbReference type="EMBL" id="GL833007">
    <property type="protein sequence ID" value="EGD81856.1"/>
    <property type="molecule type" value="Genomic_DNA"/>
</dbReference>
<proteinExistence type="inferred from homology"/>
<comment type="similarity">
    <text evidence="3 12">Belongs to the glycosyltransferase 22 family.</text>
</comment>
<organism evidence="15">
    <name type="scientific">Salpingoeca rosetta (strain ATCC 50818 / BSB-021)</name>
    <dbReference type="NCBI Taxonomy" id="946362"/>
    <lineage>
        <taxon>Eukaryota</taxon>
        <taxon>Choanoflagellata</taxon>
        <taxon>Craspedida</taxon>
        <taxon>Salpingoecidae</taxon>
        <taxon>Salpingoeca</taxon>
    </lineage>
</organism>
<feature type="transmembrane region" description="Helical" evidence="12">
    <location>
        <begin position="124"/>
        <end position="142"/>
    </location>
</feature>
<feature type="signal peptide" evidence="13">
    <location>
        <begin position="1"/>
        <end position="29"/>
    </location>
</feature>
<dbReference type="PANTHER" id="PTHR22760:SF1">
    <property type="entry name" value="DOL-P-MAN:MAN(7)GLCNAC(2)-PP-DOL ALPHA-1,6-MANNOSYLTRANSFERASE"/>
    <property type="match status" value="1"/>
</dbReference>
<comment type="catalytic activity">
    <reaction evidence="11">
        <text>an alpha-D-Man-(1-&gt;2)-alpha-D-Man-(1-&gt;2)-alpha-D-Man-(1-&gt;3)-[alpha-D-Man-(1-&gt;2)-alpha-D-Man-(1-&gt;3)-alpha-D-Man-(1-&gt;6)]-beta-D-Man-(1-&gt;4)-beta-D-GlcNAc-(1-&gt;4)-alpha-D-GlcNAc-diphospho-di-trans,poly-cis-dolichol + a di-trans,poly-cis-dolichyl beta-D-mannosyl phosphate = an alpha-D-Man-(1-&gt;2)-alpha-D-Man-(1-&gt;2)-alpha-D-Man-(1-&gt;3)-[alpha-D-Man-(1-&gt;2)-alpha-D-Man-(1-&gt;3)-[alpha-D-Man-(1-&gt;6)]-alpha-D-Man-(1-&gt;6)]-beta-D-Man-(1-&gt;4)-beta-D-GlcNAc-(1-&gt;4)-alpha-D-GlcNAc-diphospho-di-trans,poly-cis-dolichol + a di-trans,poly-cis-dolichyl phosphate + H(+)</text>
        <dbReference type="Rhea" id="RHEA:29535"/>
        <dbReference type="Rhea" id="RHEA-COMP:19498"/>
        <dbReference type="Rhea" id="RHEA-COMP:19501"/>
        <dbReference type="Rhea" id="RHEA-COMP:19518"/>
        <dbReference type="Rhea" id="RHEA-COMP:19519"/>
        <dbReference type="ChEBI" id="CHEBI:15378"/>
        <dbReference type="ChEBI" id="CHEBI:57683"/>
        <dbReference type="ChEBI" id="CHEBI:58211"/>
        <dbReference type="ChEBI" id="CHEBI:132517"/>
        <dbReference type="ChEBI" id="CHEBI:132519"/>
        <dbReference type="EC" id="2.4.1.260"/>
    </reaction>
    <physiologicalReaction direction="left-to-right" evidence="11">
        <dbReference type="Rhea" id="RHEA:29536"/>
    </physiologicalReaction>
</comment>
<dbReference type="RefSeq" id="XP_004987604.1">
    <property type="nucleotide sequence ID" value="XM_004987547.1"/>
</dbReference>
<dbReference type="GO" id="GO:0052917">
    <property type="term" value="F:dol-P-Man:Man(7)GlcNAc(2)-PP-Dol alpha-1,6-mannosyltransferase activity"/>
    <property type="evidence" value="ECO:0007669"/>
    <property type="project" value="UniProtKB-EC"/>
</dbReference>
<feature type="transmembrane region" description="Helical" evidence="12">
    <location>
        <begin position="149"/>
        <end position="165"/>
    </location>
</feature>
<feature type="transmembrane region" description="Helical" evidence="12">
    <location>
        <begin position="343"/>
        <end position="366"/>
    </location>
</feature>
<keyword evidence="15" id="KW-1185">Reference proteome</keyword>
<dbReference type="InterPro" id="IPR005599">
    <property type="entry name" value="GPI_mannosylTrfase"/>
</dbReference>
<evidence type="ECO:0000313" key="15">
    <source>
        <dbReference type="Proteomes" id="UP000007799"/>
    </source>
</evidence>
<comment type="pathway">
    <text evidence="2">Protein modification; protein glycosylation.</text>
</comment>
<keyword evidence="13" id="KW-0732">Signal</keyword>
<evidence type="ECO:0000256" key="12">
    <source>
        <dbReference type="RuleBase" id="RU363075"/>
    </source>
</evidence>
<dbReference type="GeneID" id="16068125"/>
<evidence type="ECO:0000256" key="13">
    <source>
        <dbReference type="SAM" id="SignalP"/>
    </source>
</evidence>
<feature type="chain" id="PRO_5003290978" description="Mannosyltransferase" evidence="13">
    <location>
        <begin position="30"/>
        <end position="490"/>
    </location>
</feature>
<feature type="transmembrane region" description="Helical" evidence="12">
    <location>
        <begin position="287"/>
        <end position="305"/>
    </location>
</feature>
<keyword evidence="6 12" id="KW-0812">Transmembrane</keyword>
<evidence type="ECO:0000256" key="9">
    <source>
        <dbReference type="ARBA" id="ARBA00023136"/>
    </source>
</evidence>
<evidence type="ECO:0000256" key="7">
    <source>
        <dbReference type="ARBA" id="ARBA00022824"/>
    </source>
</evidence>
<dbReference type="AlphaFoldDB" id="F2UTA0"/>
<feature type="transmembrane region" description="Helical" evidence="12">
    <location>
        <begin position="311"/>
        <end position="331"/>
    </location>
</feature>
<keyword evidence="7 12" id="KW-0256">Endoplasmic reticulum</keyword>
<dbReference type="UniPathway" id="UPA00378"/>
<dbReference type="Proteomes" id="UP000007799">
    <property type="component" value="Unassembled WGS sequence"/>
</dbReference>
<evidence type="ECO:0000256" key="3">
    <source>
        <dbReference type="ARBA" id="ARBA00007063"/>
    </source>
</evidence>
<feature type="transmembrane region" description="Helical" evidence="12">
    <location>
        <begin position="207"/>
        <end position="230"/>
    </location>
</feature>
<feature type="transmembrane region" description="Helical" evidence="12">
    <location>
        <begin position="92"/>
        <end position="112"/>
    </location>
</feature>
<dbReference type="OMA" id="WWVEVRM"/>
<keyword evidence="5" id="KW-0808">Transferase</keyword>
<keyword evidence="4 12" id="KW-0328">Glycosyltransferase</keyword>